<protein>
    <submittedName>
        <fullName evidence="1">Uncharacterized protein</fullName>
    </submittedName>
</protein>
<comment type="caution">
    <text evidence="1">The sequence shown here is derived from an EMBL/GenBank/DDBJ whole genome shotgun (WGS) entry which is preliminary data.</text>
</comment>
<accession>A0A8T2NDC2</accession>
<sequence length="96" mass="11006">MQCHSFSLEVCSHDFSLPVLVWTIFTAAEKSKVHGVLLHTPAARDIKSYMETIKMLWMWSRQTAWIMWTSKPCSLRFVMHAGLFVPSSNNELGTAF</sequence>
<reference evidence="1" key="1">
    <citation type="thesis" date="2021" institute="BYU ScholarsArchive" country="Provo, UT, USA">
        <title>Applications of and Algorithms for Genome Assembly and Genomic Analyses with an Emphasis on Marine Teleosts.</title>
        <authorList>
            <person name="Pickett B.D."/>
        </authorList>
    </citation>
    <scope>NUCLEOTIDE SEQUENCE</scope>
    <source>
        <strain evidence="1">HI-2016</strain>
    </source>
</reference>
<keyword evidence="2" id="KW-1185">Reference proteome</keyword>
<dbReference type="Proteomes" id="UP000824540">
    <property type="component" value="Unassembled WGS sequence"/>
</dbReference>
<gene>
    <name evidence="1" type="ORF">JZ751_027311</name>
</gene>
<proteinExistence type="predicted"/>
<evidence type="ECO:0000313" key="1">
    <source>
        <dbReference type="EMBL" id="KAG9337974.1"/>
    </source>
</evidence>
<dbReference type="EMBL" id="JAFBMS010000077">
    <property type="protein sequence ID" value="KAG9337974.1"/>
    <property type="molecule type" value="Genomic_DNA"/>
</dbReference>
<name>A0A8T2NDC2_9TELE</name>
<organism evidence="1 2">
    <name type="scientific">Albula glossodonta</name>
    <name type="common">roundjaw bonefish</name>
    <dbReference type="NCBI Taxonomy" id="121402"/>
    <lineage>
        <taxon>Eukaryota</taxon>
        <taxon>Metazoa</taxon>
        <taxon>Chordata</taxon>
        <taxon>Craniata</taxon>
        <taxon>Vertebrata</taxon>
        <taxon>Euteleostomi</taxon>
        <taxon>Actinopterygii</taxon>
        <taxon>Neopterygii</taxon>
        <taxon>Teleostei</taxon>
        <taxon>Albuliformes</taxon>
        <taxon>Albulidae</taxon>
        <taxon>Albula</taxon>
    </lineage>
</organism>
<dbReference type="AlphaFoldDB" id="A0A8T2NDC2"/>
<evidence type="ECO:0000313" key="2">
    <source>
        <dbReference type="Proteomes" id="UP000824540"/>
    </source>
</evidence>